<feature type="transmembrane region" description="Helical" evidence="8">
    <location>
        <begin position="266"/>
        <end position="285"/>
    </location>
</feature>
<accession>A0ABQ6M0X1</accession>
<feature type="transmembrane region" description="Helical" evidence="8">
    <location>
        <begin position="61"/>
        <end position="81"/>
    </location>
</feature>
<evidence type="ECO:0000256" key="7">
    <source>
        <dbReference type="ARBA" id="ARBA00023136"/>
    </source>
</evidence>
<feature type="transmembrane region" description="Helical" evidence="8">
    <location>
        <begin position="356"/>
        <end position="374"/>
    </location>
</feature>
<comment type="subcellular location">
    <subcellularLocation>
        <location evidence="1">Cell membrane</location>
        <topology evidence="1">Multi-pass membrane protein</topology>
    </subcellularLocation>
</comment>
<sequence length="657" mass="72111">MSSNGEHGLLARIRSRSQLSLPVALPAAILIGAFVLFGTLYTKSAAGLFSALQTGIVERFGWLYLISVAFFTVFCIVLMFSRYGDVKLGLNHEEPEYGFRSWFAMLFSAGMGIGLIFYGVAEPLTHYVEPPLQAGSTPSAARNAMAITFFHWGIHAWAIYAVVGMCLAYFSFRHKLPLTPRSALYPLLGDKIYGPIGHAVDVFAVLGTLFGVATSLGLGVMQINAGISHLTGVGQNVTVQILLIAGVTAIATLSVVAGLDAGIKRLSIGNLVMAVALMLFILVVGNTGELLNAFVQNIGTYLDSVLPRTFNMYAYVDSADWLSKWTLFYWGWWIAWSPFVGMFIARVSRGRTIREFLMGVLFVPVGFTFLWMTVLGNSALGIEQADPGSLSEIVKDNLPISLYQFLEQFPWAAFTSTLATLLIVTFFVTSADSGSLVIDTITSGGREHPHTWQRVFWAVSEGAVAAILLLAGGLSALQTASIMSALPFAAVMLVMCFGLYKGLSDEKIRMDMRVRHMGQAASAGGGAWQDRLKAVVTEQEKDDAHLFLTTTCWPALRMVCDELLELGLNAKVVRDTDKVVLTVDYGEEPDFIYGVHLTRHEAQSGEEEAEDTHYYRADVHLRKGGQDYDILGYSREQVINDLLAHYDRHIQFLHATR</sequence>
<dbReference type="EMBL" id="BSYJ01000004">
    <property type="protein sequence ID" value="GMG87986.1"/>
    <property type="molecule type" value="Genomic_DNA"/>
</dbReference>
<dbReference type="PANTHER" id="PTHR30047:SF7">
    <property type="entry name" value="HIGH-AFFINITY CHOLINE TRANSPORT PROTEIN"/>
    <property type="match status" value="1"/>
</dbReference>
<dbReference type="RefSeq" id="WP_285764595.1">
    <property type="nucleotide sequence ID" value="NZ_BSYJ01000004.1"/>
</dbReference>
<keyword evidence="10" id="KW-1185">Reference proteome</keyword>
<comment type="caution">
    <text evidence="9">The sequence shown here is derived from an EMBL/GenBank/DDBJ whole genome shotgun (WGS) entry which is preliminary data.</text>
</comment>
<feature type="transmembrane region" description="Helical" evidence="8">
    <location>
        <begin position="102"/>
        <end position="121"/>
    </location>
</feature>
<dbReference type="PANTHER" id="PTHR30047">
    <property type="entry name" value="HIGH-AFFINITY CHOLINE TRANSPORT PROTEIN-RELATED"/>
    <property type="match status" value="1"/>
</dbReference>
<gene>
    <name evidence="9" type="primary">betT</name>
    <name evidence="9" type="ORF">MNKW57_23070</name>
</gene>
<evidence type="ECO:0000256" key="3">
    <source>
        <dbReference type="ARBA" id="ARBA00022448"/>
    </source>
</evidence>
<evidence type="ECO:0000313" key="10">
    <source>
        <dbReference type="Proteomes" id="UP001224392"/>
    </source>
</evidence>
<organism evidence="9 10">
    <name type="scientific">Biformimicrobium ophioploci</name>
    <dbReference type="NCBI Taxonomy" id="3036711"/>
    <lineage>
        <taxon>Bacteria</taxon>
        <taxon>Pseudomonadati</taxon>
        <taxon>Pseudomonadota</taxon>
        <taxon>Gammaproteobacteria</taxon>
        <taxon>Cellvibrionales</taxon>
        <taxon>Microbulbiferaceae</taxon>
        <taxon>Biformimicrobium</taxon>
    </lineage>
</organism>
<dbReference type="Pfam" id="PF02028">
    <property type="entry name" value="BCCT"/>
    <property type="match status" value="1"/>
</dbReference>
<feature type="transmembrane region" description="Helical" evidence="8">
    <location>
        <begin position="149"/>
        <end position="172"/>
    </location>
</feature>
<keyword evidence="5 8" id="KW-0812">Transmembrane</keyword>
<feature type="transmembrane region" description="Helical" evidence="8">
    <location>
        <begin position="455"/>
        <end position="476"/>
    </location>
</feature>
<dbReference type="NCBIfam" id="TIGR00842">
    <property type="entry name" value="bcct"/>
    <property type="match status" value="1"/>
</dbReference>
<feature type="transmembrane region" description="Helical" evidence="8">
    <location>
        <begin position="21"/>
        <end position="41"/>
    </location>
</feature>
<reference evidence="9 10" key="1">
    <citation type="submission" date="2023-04" db="EMBL/GenBank/DDBJ databases">
        <title>Marinobulbifer ophiurae gen. nov., sp. Nov., isolate from tissue of brittle star Ophioplocus japonicus.</title>
        <authorList>
            <person name="Kawano K."/>
            <person name="Sawayama S."/>
            <person name="Nakagawa S."/>
        </authorList>
    </citation>
    <scope>NUCLEOTIDE SEQUENCE [LARGE SCALE GENOMIC DNA]</scope>
    <source>
        <strain evidence="9 10">NKW57</strain>
    </source>
</reference>
<evidence type="ECO:0000256" key="8">
    <source>
        <dbReference type="SAM" id="Phobius"/>
    </source>
</evidence>
<dbReference type="InterPro" id="IPR000060">
    <property type="entry name" value="BCCT_transptr"/>
</dbReference>
<evidence type="ECO:0000313" key="9">
    <source>
        <dbReference type="EMBL" id="GMG87986.1"/>
    </source>
</evidence>
<keyword evidence="6 8" id="KW-1133">Transmembrane helix</keyword>
<evidence type="ECO:0000256" key="4">
    <source>
        <dbReference type="ARBA" id="ARBA00022475"/>
    </source>
</evidence>
<feature type="transmembrane region" description="Helical" evidence="8">
    <location>
        <begin position="237"/>
        <end position="259"/>
    </location>
</feature>
<keyword evidence="3" id="KW-0813">Transport</keyword>
<keyword evidence="7 8" id="KW-0472">Membrane</keyword>
<feature type="transmembrane region" description="Helical" evidence="8">
    <location>
        <begin position="327"/>
        <end position="344"/>
    </location>
</feature>
<protein>
    <submittedName>
        <fullName evidence="9">Choline BCCT transporter BetT</fullName>
    </submittedName>
</protein>
<evidence type="ECO:0000256" key="5">
    <source>
        <dbReference type="ARBA" id="ARBA00022692"/>
    </source>
</evidence>
<feature type="transmembrane region" description="Helical" evidence="8">
    <location>
        <begin position="409"/>
        <end position="428"/>
    </location>
</feature>
<feature type="transmembrane region" description="Helical" evidence="8">
    <location>
        <begin position="482"/>
        <end position="503"/>
    </location>
</feature>
<comment type="similarity">
    <text evidence="2">Belongs to the BCCT transporter (TC 2.A.15) family.</text>
</comment>
<evidence type="ECO:0000256" key="2">
    <source>
        <dbReference type="ARBA" id="ARBA00005658"/>
    </source>
</evidence>
<evidence type="ECO:0000256" key="6">
    <source>
        <dbReference type="ARBA" id="ARBA00022989"/>
    </source>
</evidence>
<proteinExistence type="inferred from homology"/>
<keyword evidence="4" id="KW-1003">Cell membrane</keyword>
<name>A0ABQ6M0X1_9GAMM</name>
<dbReference type="Proteomes" id="UP001224392">
    <property type="component" value="Unassembled WGS sequence"/>
</dbReference>
<evidence type="ECO:0000256" key="1">
    <source>
        <dbReference type="ARBA" id="ARBA00004651"/>
    </source>
</evidence>
<feature type="transmembrane region" description="Helical" evidence="8">
    <location>
        <begin position="192"/>
        <end position="217"/>
    </location>
</feature>